<gene>
    <name evidence="1" type="ORF">JY500_07020</name>
</gene>
<evidence type="ECO:0000313" key="1">
    <source>
        <dbReference type="EMBL" id="QSI78371.1"/>
    </source>
</evidence>
<dbReference type="EMBL" id="CP071060">
    <property type="protein sequence ID" value="QSI78371.1"/>
    <property type="molecule type" value="Genomic_DNA"/>
</dbReference>
<dbReference type="RefSeq" id="WP_206255708.1">
    <property type="nucleotide sequence ID" value="NZ_CP071060.1"/>
</dbReference>
<proteinExistence type="predicted"/>
<keyword evidence="2" id="KW-1185">Reference proteome</keyword>
<sequence length="80" mass="8406">MNTNMNRLDDVMNALLVVVFACLAMLTAIGVSDGKSFGRSDVQISVATAEALSGRPVADQQIPRITVVAKRPVAVVASAY</sequence>
<accession>A0ABX7M9R3</accession>
<protein>
    <submittedName>
        <fullName evidence="1">Uncharacterized protein</fullName>
    </submittedName>
</protein>
<evidence type="ECO:0000313" key="2">
    <source>
        <dbReference type="Proteomes" id="UP000663570"/>
    </source>
</evidence>
<reference evidence="1 2" key="1">
    <citation type="submission" date="2021-02" db="EMBL/GenBank/DDBJ databases">
        <title>Niveibacterium changnyeongensis HC41.</title>
        <authorList>
            <person name="Kang M."/>
        </authorList>
    </citation>
    <scope>NUCLEOTIDE SEQUENCE [LARGE SCALE GENOMIC DNA]</scope>
    <source>
        <strain evidence="1 2">HC41</strain>
    </source>
</reference>
<organism evidence="1 2">
    <name type="scientific">Niveibacterium microcysteis</name>
    <dbReference type="NCBI Taxonomy" id="2811415"/>
    <lineage>
        <taxon>Bacteria</taxon>
        <taxon>Pseudomonadati</taxon>
        <taxon>Pseudomonadota</taxon>
        <taxon>Betaproteobacteria</taxon>
        <taxon>Rhodocyclales</taxon>
        <taxon>Rhodocyclaceae</taxon>
        <taxon>Niveibacterium</taxon>
    </lineage>
</organism>
<name>A0ABX7M9R3_9RHOO</name>
<dbReference type="PROSITE" id="PS51257">
    <property type="entry name" value="PROKAR_LIPOPROTEIN"/>
    <property type="match status" value="1"/>
</dbReference>
<dbReference type="Proteomes" id="UP000663570">
    <property type="component" value="Chromosome"/>
</dbReference>